<gene>
    <name evidence="1" type="ORF">DLK05_01530</name>
</gene>
<sequence length="81" mass="9549">MPMDDLYTLMQNDFLYSADKMISLLEKIASTNVFDSLELYNYLDRYKSEANTEVVQKVKNFKNSTISVKHKPLFIREFSLN</sequence>
<comment type="caution">
    <text evidence="1">The sequence shown here is derived from an EMBL/GenBank/DDBJ whole genome shotgun (WGS) entry which is preliminary data.</text>
</comment>
<dbReference type="EMBL" id="RJJX01000001">
    <property type="protein sequence ID" value="RUT80066.1"/>
    <property type="molecule type" value="Genomic_DNA"/>
</dbReference>
<keyword evidence="2" id="KW-1185">Reference proteome</keyword>
<accession>A0A434AZT8</accession>
<proteinExistence type="predicted"/>
<reference evidence="1 2" key="1">
    <citation type="submission" date="2018-11" db="EMBL/GenBank/DDBJ databases">
        <title>Parancylomarina longa gen. nov., sp. nov., isolated from sediments of southern Okinawa.</title>
        <authorList>
            <person name="Fu T."/>
        </authorList>
    </citation>
    <scope>NUCLEOTIDE SEQUENCE [LARGE SCALE GENOMIC DNA]</scope>
    <source>
        <strain evidence="1 2">T3-2 S1-C</strain>
    </source>
</reference>
<dbReference type="AlphaFoldDB" id="A0A434AZT8"/>
<organism evidence="1 2">
    <name type="scientific">Ancylomarina longa</name>
    <dbReference type="NCBI Taxonomy" id="2487017"/>
    <lineage>
        <taxon>Bacteria</taxon>
        <taxon>Pseudomonadati</taxon>
        <taxon>Bacteroidota</taxon>
        <taxon>Bacteroidia</taxon>
        <taxon>Marinilabiliales</taxon>
        <taxon>Marinifilaceae</taxon>
        <taxon>Ancylomarina</taxon>
    </lineage>
</organism>
<name>A0A434AZT8_9BACT</name>
<evidence type="ECO:0000313" key="2">
    <source>
        <dbReference type="Proteomes" id="UP000282985"/>
    </source>
</evidence>
<protein>
    <submittedName>
        <fullName evidence="1">Uncharacterized protein</fullName>
    </submittedName>
</protein>
<evidence type="ECO:0000313" key="1">
    <source>
        <dbReference type="EMBL" id="RUT80066.1"/>
    </source>
</evidence>
<dbReference type="Proteomes" id="UP000282985">
    <property type="component" value="Unassembled WGS sequence"/>
</dbReference>